<proteinExistence type="predicted"/>
<gene>
    <name evidence="1" type="ORF">X777_07535</name>
</gene>
<keyword evidence="2" id="KW-1185">Reference proteome</keyword>
<evidence type="ECO:0000313" key="1">
    <source>
        <dbReference type="EMBL" id="EZA62720.1"/>
    </source>
</evidence>
<name>A0A026X358_OOCBI</name>
<accession>A0A026X358</accession>
<evidence type="ECO:0000313" key="2">
    <source>
        <dbReference type="Proteomes" id="UP000053097"/>
    </source>
</evidence>
<dbReference type="Proteomes" id="UP000053097">
    <property type="component" value="Unassembled WGS sequence"/>
</dbReference>
<dbReference type="AlphaFoldDB" id="A0A026X358"/>
<sequence length="133" mass="14653">MQGSSSGLSCGSSTRAFPIFWGSLPMICWQSCVPSMLSLFCHLTATRAPYLPKDTGMGFIGAGCVHPYNVTSGSFTLMASARFRVMFSPTEPIVRAEWSPNDLPSSAGRVLRLSVWKRIRCTPFWESHSWVLA</sequence>
<organism evidence="1 2">
    <name type="scientific">Ooceraea biroi</name>
    <name type="common">Clonal raider ant</name>
    <name type="synonym">Cerapachys biroi</name>
    <dbReference type="NCBI Taxonomy" id="2015173"/>
    <lineage>
        <taxon>Eukaryota</taxon>
        <taxon>Metazoa</taxon>
        <taxon>Ecdysozoa</taxon>
        <taxon>Arthropoda</taxon>
        <taxon>Hexapoda</taxon>
        <taxon>Insecta</taxon>
        <taxon>Pterygota</taxon>
        <taxon>Neoptera</taxon>
        <taxon>Endopterygota</taxon>
        <taxon>Hymenoptera</taxon>
        <taxon>Apocrita</taxon>
        <taxon>Aculeata</taxon>
        <taxon>Formicoidea</taxon>
        <taxon>Formicidae</taxon>
        <taxon>Dorylinae</taxon>
        <taxon>Ooceraea</taxon>
    </lineage>
</organism>
<reference evidence="1 2" key="1">
    <citation type="journal article" date="2014" name="Curr. Biol.">
        <title>The genome of the clonal raider ant Cerapachys biroi.</title>
        <authorList>
            <person name="Oxley P.R."/>
            <person name="Ji L."/>
            <person name="Fetter-Pruneda I."/>
            <person name="McKenzie S.K."/>
            <person name="Li C."/>
            <person name="Hu H."/>
            <person name="Zhang G."/>
            <person name="Kronauer D.J."/>
        </authorList>
    </citation>
    <scope>NUCLEOTIDE SEQUENCE [LARGE SCALE GENOMIC DNA]</scope>
</reference>
<dbReference type="EMBL" id="KK107019">
    <property type="protein sequence ID" value="EZA62720.1"/>
    <property type="molecule type" value="Genomic_DNA"/>
</dbReference>
<protein>
    <submittedName>
        <fullName evidence="1">Uncharacterized protein</fullName>
    </submittedName>
</protein>